<reference evidence="2 3" key="1">
    <citation type="journal article" date="2015" name="Int. J. Syst. Evol. Microbiol.">
        <title>Nitrosospira lacus sp. nov., a psychrotolerant, ammonia-oxidizing bacterium from sandy lake sediment.</title>
        <authorList>
            <person name="Urakawa H."/>
            <person name="Garcia J.C."/>
            <person name="Nielsen J.L."/>
            <person name="Le V.Q."/>
            <person name="Kozlowski J.A."/>
            <person name="Stein L.Y."/>
            <person name="Lim C.K."/>
            <person name="Pommerening-Roser A."/>
            <person name="Martens-Habbena W."/>
            <person name="Stahl D.A."/>
            <person name="Klotz M.G."/>
        </authorList>
    </citation>
    <scope>NUCLEOTIDE SEQUENCE [LARGE SCALE GENOMIC DNA]</scope>
    <source>
        <strain evidence="2 3">APG3</strain>
    </source>
</reference>
<dbReference type="InterPro" id="IPR029063">
    <property type="entry name" value="SAM-dependent_MTases_sf"/>
</dbReference>
<sequence>MSLRHSYTVIAPLYDALLATAGTGVRAASLGQLPQQGDLNILISGIGSGLDLPYLPPCHRYVGLDLTAAMLRRARSRAGGLRLNLIQGNSMSLPFADGYFDHVVLHLILAIVPDANACLRETARVLKPGGSVLILDKFLKPGETAWIRRTLNLLSQHIVTRLDVVFEEVLAGVPELKVEADVPVLAGGWFRRIRLVKK</sequence>
<keyword evidence="3" id="KW-1185">Reference proteome</keyword>
<evidence type="ECO:0000259" key="1">
    <source>
        <dbReference type="Pfam" id="PF08241"/>
    </source>
</evidence>
<dbReference type="InterPro" id="IPR013216">
    <property type="entry name" value="Methyltransf_11"/>
</dbReference>
<evidence type="ECO:0000313" key="2">
    <source>
        <dbReference type="EMBL" id="ARO86969.1"/>
    </source>
</evidence>
<proteinExistence type="predicted"/>
<dbReference type="Proteomes" id="UP000012179">
    <property type="component" value="Chromosome"/>
</dbReference>
<feature type="domain" description="Methyltransferase type 11" evidence="1">
    <location>
        <begin position="45"/>
        <end position="134"/>
    </location>
</feature>
<organism evidence="2 3">
    <name type="scientific">Nitrosospira lacus</name>
    <dbReference type="NCBI Taxonomy" id="1288494"/>
    <lineage>
        <taxon>Bacteria</taxon>
        <taxon>Pseudomonadati</taxon>
        <taxon>Pseudomonadota</taxon>
        <taxon>Betaproteobacteria</taxon>
        <taxon>Nitrosomonadales</taxon>
        <taxon>Nitrosomonadaceae</taxon>
        <taxon>Nitrosospira</taxon>
    </lineage>
</organism>
<keyword evidence="2" id="KW-0489">Methyltransferase</keyword>
<dbReference type="AlphaFoldDB" id="A0A1W6SMC8"/>
<dbReference type="eggNOG" id="COG2226">
    <property type="taxonomic scope" value="Bacteria"/>
</dbReference>
<dbReference type="InterPro" id="IPR050508">
    <property type="entry name" value="Methyltransf_Superfamily"/>
</dbReference>
<dbReference type="Gene3D" id="3.40.50.150">
    <property type="entry name" value="Vaccinia Virus protein VP39"/>
    <property type="match status" value="1"/>
</dbReference>
<name>A0A1W6SMC8_9PROT</name>
<dbReference type="GO" id="GO:0008757">
    <property type="term" value="F:S-adenosylmethionine-dependent methyltransferase activity"/>
    <property type="evidence" value="ECO:0007669"/>
    <property type="project" value="InterPro"/>
</dbReference>
<dbReference type="RefSeq" id="WP_004178157.1">
    <property type="nucleotide sequence ID" value="NZ_CP021106.3"/>
</dbReference>
<dbReference type="SUPFAM" id="SSF53335">
    <property type="entry name" value="S-adenosyl-L-methionine-dependent methyltransferases"/>
    <property type="match status" value="1"/>
</dbReference>
<dbReference type="EMBL" id="CP021106">
    <property type="protein sequence ID" value="ARO86969.1"/>
    <property type="molecule type" value="Genomic_DNA"/>
</dbReference>
<dbReference type="Pfam" id="PF08241">
    <property type="entry name" value="Methyltransf_11"/>
    <property type="match status" value="1"/>
</dbReference>
<dbReference type="KEGG" id="nlc:EBAPG3_003830"/>
<dbReference type="CDD" id="cd02440">
    <property type="entry name" value="AdoMet_MTases"/>
    <property type="match status" value="1"/>
</dbReference>
<dbReference type="PANTHER" id="PTHR42912">
    <property type="entry name" value="METHYLTRANSFERASE"/>
    <property type="match status" value="1"/>
</dbReference>
<keyword evidence="2" id="KW-0808">Transferase</keyword>
<gene>
    <name evidence="2" type="ORF">EBAPG3_003830</name>
</gene>
<dbReference type="GO" id="GO:0032259">
    <property type="term" value="P:methylation"/>
    <property type="evidence" value="ECO:0007669"/>
    <property type="project" value="UniProtKB-KW"/>
</dbReference>
<dbReference type="OrthoDB" id="323463at2"/>
<accession>A0A1W6SMC8</accession>
<evidence type="ECO:0000313" key="3">
    <source>
        <dbReference type="Proteomes" id="UP000012179"/>
    </source>
</evidence>
<protein>
    <submittedName>
        <fullName evidence="2">Phosphatidylethanolamine N-methyltransferase</fullName>
    </submittedName>
</protein>